<dbReference type="EMBL" id="BAABDK010000026">
    <property type="protein sequence ID" value="GAA4045312.1"/>
    <property type="molecule type" value="Genomic_DNA"/>
</dbReference>
<comment type="caution">
    <text evidence="1">The sequence shown here is derived from an EMBL/GenBank/DDBJ whole genome shotgun (WGS) entry which is preliminary data.</text>
</comment>
<evidence type="ECO:0000313" key="2">
    <source>
        <dbReference type="Proteomes" id="UP001501469"/>
    </source>
</evidence>
<gene>
    <name evidence="1" type="ORF">GCM10022409_34180</name>
</gene>
<reference evidence="2" key="1">
    <citation type="journal article" date="2019" name="Int. J. Syst. Evol. Microbiol.">
        <title>The Global Catalogue of Microorganisms (GCM) 10K type strain sequencing project: providing services to taxonomists for standard genome sequencing and annotation.</title>
        <authorList>
            <consortium name="The Broad Institute Genomics Platform"/>
            <consortium name="The Broad Institute Genome Sequencing Center for Infectious Disease"/>
            <person name="Wu L."/>
            <person name="Ma J."/>
        </authorList>
    </citation>
    <scope>NUCLEOTIDE SEQUENCE [LARGE SCALE GENOMIC DNA]</scope>
    <source>
        <strain evidence="2">JCM 17225</strain>
    </source>
</reference>
<name>A0ABP7UKN2_9BACT</name>
<protein>
    <recommendedName>
        <fullName evidence="3">Beta-galactosidase</fullName>
    </recommendedName>
</protein>
<keyword evidence="2" id="KW-1185">Reference proteome</keyword>
<proteinExistence type="predicted"/>
<organism evidence="1 2">
    <name type="scientific">Hymenobacter glaciei</name>
    <dbReference type="NCBI Taxonomy" id="877209"/>
    <lineage>
        <taxon>Bacteria</taxon>
        <taxon>Pseudomonadati</taxon>
        <taxon>Bacteroidota</taxon>
        <taxon>Cytophagia</taxon>
        <taxon>Cytophagales</taxon>
        <taxon>Hymenobacteraceae</taxon>
        <taxon>Hymenobacter</taxon>
    </lineage>
</organism>
<accession>A0ABP7UKN2</accession>
<dbReference type="Proteomes" id="UP001501469">
    <property type="component" value="Unassembled WGS sequence"/>
</dbReference>
<sequence>MTFPLKKVRGRIVIPTSKGPKVFQDKGVGTDEVEQAQYEYAGYLPQFGYHVIIGHFWERTNWLLLGPGGAPLALYGEPLYSPDLKHFVVSAAGIENGTYPNEVRLFGFVNGRWQQVWKIEPSVEPMTWEPDGVQWLSNSTLLLKKKMWTGKNPGNTFTYSKMTIQ</sequence>
<evidence type="ECO:0000313" key="1">
    <source>
        <dbReference type="EMBL" id="GAA4045312.1"/>
    </source>
</evidence>
<evidence type="ECO:0008006" key="3">
    <source>
        <dbReference type="Google" id="ProtNLM"/>
    </source>
</evidence>